<dbReference type="HOGENOM" id="CLU_013148_1_0_11"/>
<protein>
    <recommendedName>
        <fullName evidence="7">Glycosyl hydrolase</fullName>
    </recommendedName>
</protein>
<evidence type="ECO:0000259" key="3">
    <source>
        <dbReference type="Pfam" id="PF20736"/>
    </source>
</evidence>
<dbReference type="EMBL" id="CP002047">
    <property type="protein sequence ID" value="ADI04800.1"/>
    <property type="molecule type" value="Genomic_DNA"/>
</dbReference>
<dbReference type="PANTHER" id="PTHR43465">
    <property type="entry name" value="DUF1680 DOMAIN PROTEIN (AFU_ORTHOLOGUE AFUA_1G08910)"/>
    <property type="match status" value="1"/>
</dbReference>
<gene>
    <name evidence="5" type="ordered locus">SBI_01679</name>
</gene>
<feature type="domain" description="Non-reducing end beta-L-arabinofuranosidase-like GH127 middle" evidence="3">
    <location>
        <begin position="443"/>
        <end position="531"/>
    </location>
</feature>
<dbReference type="KEGG" id="sbh:SBI_01679"/>
<feature type="compositionally biased region" description="Low complexity" evidence="1">
    <location>
        <begin position="615"/>
        <end position="638"/>
    </location>
</feature>
<evidence type="ECO:0000313" key="6">
    <source>
        <dbReference type="Proteomes" id="UP000000377"/>
    </source>
</evidence>
<dbReference type="STRING" id="749414.SBI_01679"/>
<evidence type="ECO:0000256" key="1">
    <source>
        <dbReference type="SAM" id="MobiDB-lite"/>
    </source>
</evidence>
<dbReference type="InterPro" id="IPR008928">
    <property type="entry name" value="6-hairpin_glycosidase_sf"/>
</dbReference>
<dbReference type="SUPFAM" id="SSF48208">
    <property type="entry name" value="Six-hairpin glycosidases"/>
    <property type="match status" value="1"/>
</dbReference>
<dbReference type="GO" id="GO:0005975">
    <property type="term" value="P:carbohydrate metabolic process"/>
    <property type="evidence" value="ECO:0007669"/>
    <property type="project" value="InterPro"/>
</dbReference>
<dbReference type="PATRIC" id="fig|749414.3.peg.1733"/>
<reference evidence="5 6" key="1">
    <citation type="journal article" date="2010" name="J. Bacteriol.">
        <title>Genome sequence of the milbemycin-producing bacterium Streptomyces bingchenggensis.</title>
        <authorList>
            <person name="Wang X.J."/>
            <person name="Yan Y.J."/>
            <person name="Zhang B."/>
            <person name="An J."/>
            <person name="Wang J.J."/>
            <person name="Tian J."/>
            <person name="Jiang L."/>
            <person name="Chen Y.H."/>
            <person name="Huang S.X."/>
            <person name="Yin M."/>
            <person name="Zhang J."/>
            <person name="Gao A.L."/>
            <person name="Liu C.X."/>
            <person name="Zhu Z.X."/>
            <person name="Xiang W.S."/>
        </authorList>
    </citation>
    <scope>NUCLEOTIDE SEQUENCE [LARGE SCALE GENOMIC DNA]</scope>
    <source>
        <strain evidence="5 6">BCW-1</strain>
    </source>
</reference>
<accession>D7CGW5</accession>
<proteinExistence type="predicted"/>
<dbReference type="eggNOG" id="COG3533">
    <property type="taxonomic scope" value="Bacteria"/>
</dbReference>
<dbReference type="AlphaFoldDB" id="D7CGW5"/>
<feature type="region of interest" description="Disordered" evidence="1">
    <location>
        <begin position="614"/>
        <end position="638"/>
    </location>
</feature>
<dbReference type="Proteomes" id="UP000000377">
    <property type="component" value="Chromosome"/>
</dbReference>
<sequence>MTAGPIRLSTGAHTALRPATTARITGGFWAARRRTNAEVSIAQGPHRLEEAGNLDNLRAAAGAKAPGFSGDFQFQDSDVHKWLEAASWQLAEGAEVAAGGAGAAGAACGELSQHVDRLTELVAAAQDTDGYLQTYYQVRPGAQRWTELHWGHELYCAGHLIQAAIAHHRATGGDELLSVAVRFADHIDATFGPGKPVDAVCGHPEIETALVELYRETGERRYLDLAGYFVDRRGAGTLGDGAVDREADRRPGAPYWQDHASVQDAAGVTGHAVRQLYLLAGAADLAAETGDPGLREALVRLWEDMAATKTYLTGGVGSRHDLEAFGDAYELPPDRAYAETCAAIASIQFGWRMALLTGEARYSDLVERTLYNGFLSGVSLDGNRWLYVNPLQVREDYAGPHGDQGARRTEWFRCACCPPNVMRLLASLPHYVASGDADGLQLHQYASGSYAAGGGAVRVGTGYPWEGRIAVVVDEVPGDGDWTLSLRIPHWADEYGVTVGGEPVAARAESGWLRLRRHWRPGETVVLALPLRPRLTRPDPRVDAVRGCVAIERGPLVYCLETPDQPADLRLDRVRLDPGAALHATHRPELLGGVTAITAGALRPQVRPEGWWPYADADGGAPGTPGAAGTPGAPHTPAAEPVRVTAIPYYGWANREAGAMRVWIPV</sequence>
<evidence type="ECO:0000259" key="2">
    <source>
        <dbReference type="Pfam" id="PF07944"/>
    </source>
</evidence>
<evidence type="ECO:0000259" key="4">
    <source>
        <dbReference type="Pfam" id="PF20737"/>
    </source>
</evidence>
<evidence type="ECO:0008006" key="7">
    <source>
        <dbReference type="Google" id="ProtNLM"/>
    </source>
</evidence>
<dbReference type="Pfam" id="PF20736">
    <property type="entry name" value="Glyco_hydro127M"/>
    <property type="match status" value="1"/>
</dbReference>
<dbReference type="InterPro" id="IPR049174">
    <property type="entry name" value="Beta-AFase-like"/>
</dbReference>
<name>D7CGW5_STRBB</name>
<dbReference type="InterPro" id="IPR012878">
    <property type="entry name" value="Beta-AFase-like_GH127_cat"/>
</dbReference>
<dbReference type="Pfam" id="PF07944">
    <property type="entry name" value="Beta-AFase-like_GH127_cat"/>
    <property type="match status" value="1"/>
</dbReference>
<feature type="domain" description="Non-reducing end beta-L-arabinofuranosidase-like GH127 catalytic" evidence="2">
    <location>
        <begin position="23"/>
        <end position="429"/>
    </location>
</feature>
<keyword evidence="6" id="KW-1185">Reference proteome</keyword>
<organism evidence="5 6">
    <name type="scientific">Streptomyces bingchenggensis (strain BCW-1)</name>
    <dbReference type="NCBI Taxonomy" id="749414"/>
    <lineage>
        <taxon>Bacteria</taxon>
        <taxon>Bacillati</taxon>
        <taxon>Actinomycetota</taxon>
        <taxon>Actinomycetes</taxon>
        <taxon>Kitasatosporales</taxon>
        <taxon>Streptomycetaceae</taxon>
        <taxon>Streptomyces</taxon>
    </lineage>
</organism>
<dbReference type="InterPro" id="IPR049046">
    <property type="entry name" value="Beta-AFase-like_GH127_middle"/>
</dbReference>
<dbReference type="InterPro" id="IPR049049">
    <property type="entry name" value="Beta-AFase-like_GH127_C"/>
</dbReference>
<dbReference type="PANTHER" id="PTHR43465:SF2">
    <property type="entry name" value="DUF1680 DOMAIN PROTEIN (AFU_ORTHOLOGUE AFUA_1G08910)"/>
    <property type="match status" value="1"/>
</dbReference>
<feature type="domain" description="Non-reducing end beta-L-arabinofuranosidase-like GH127 C-terminal" evidence="4">
    <location>
        <begin position="533"/>
        <end position="665"/>
    </location>
</feature>
<evidence type="ECO:0000313" key="5">
    <source>
        <dbReference type="EMBL" id="ADI04800.1"/>
    </source>
</evidence>
<dbReference type="RefSeq" id="WP_014174279.1">
    <property type="nucleotide sequence ID" value="NC_016582.1"/>
</dbReference>
<dbReference type="Pfam" id="PF20737">
    <property type="entry name" value="Glyco_hydro127C"/>
    <property type="match status" value="1"/>
</dbReference>